<dbReference type="Gramene" id="OE9A041397T1">
    <property type="protein sequence ID" value="OE9A041397C1"/>
    <property type="gene ID" value="OE9A041397"/>
</dbReference>
<keyword evidence="2" id="KW-1185">Reference proteome</keyword>
<dbReference type="AlphaFoldDB" id="A0A8S0RF10"/>
<protein>
    <submittedName>
        <fullName evidence="1">NAC domain-containing protein 90</fullName>
    </submittedName>
</protein>
<evidence type="ECO:0000313" key="2">
    <source>
        <dbReference type="Proteomes" id="UP000594638"/>
    </source>
</evidence>
<dbReference type="EMBL" id="CACTIH010003615">
    <property type="protein sequence ID" value="CAA2978043.1"/>
    <property type="molecule type" value="Genomic_DNA"/>
</dbReference>
<name>A0A8S0RF10_OLEEU</name>
<dbReference type="OrthoDB" id="10468030at2759"/>
<dbReference type="Proteomes" id="UP000594638">
    <property type="component" value="Unassembled WGS sequence"/>
</dbReference>
<proteinExistence type="predicted"/>
<evidence type="ECO:0000313" key="1">
    <source>
        <dbReference type="EMBL" id="CAA2978043.1"/>
    </source>
</evidence>
<accession>A0A8S0RF10</accession>
<reference evidence="1 2" key="1">
    <citation type="submission" date="2019-12" db="EMBL/GenBank/DDBJ databases">
        <authorList>
            <person name="Alioto T."/>
            <person name="Alioto T."/>
            <person name="Gomez Garrido J."/>
        </authorList>
    </citation>
    <scope>NUCLEOTIDE SEQUENCE [LARGE SCALE GENOMIC DNA]</scope>
</reference>
<gene>
    <name evidence="1" type="ORF">OLEA9_A041397</name>
</gene>
<comment type="caution">
    <text evidence="1">The sequence shown here is derived from an EMBL/GenBank/DDBJ whole genome shotgun (WGS) entry which is preliminary data.</text>
</comment>
<sequence>MDNSFITTTVSIRTRGSLSFSFNDYTYYSNERLGRYPCAYSSPSSSRTYCTCSSNSVYKVPLSPSCNCHCNLTGLRQSTLIQWLHHKKMIFGGFDRCYYARVPVWDVDRSCYCDNVCHVRDRCVGGRRGGLRKCMVSEEGSKRCSFGGVDEAEVLLNLLTEELGGQCSDVREENRRLNKKIVVEKKGNGEASNRCKSKTKRVDLVVPKSESKFVYESVVFRSREEDKRRREERIRRERDREDVQRKEILKVRKKGRRRGSFVEN</sequence>
<organism evidence="1 2">
    <name type="scientific">Olea europaea subsp. europaea</name>
    <dbReference type="NCBI Taxonomy" id="158383"/>
    <lineage>
        <taxon>Eukaryota</taxon>
        <taxon>Viridiplantae</taxon>
        <taxon>Streptophyta</taxon>
        <taxon>Embryophyta</taxon>
        <taxon>Tracheophyta</taxon>
        <taxon>Spermatophyta</taxon>
        <taxon>Magnoliopsida</taxon>
        <taxon>eudicotyledons</taxon>
        <taxon>Gunneridae</taxon>
        <taxon>Pentapetalae</taxon>
        <taxon>asterids</taxon>
        <taxon>lamiids</taxon>
        <taxon>Lamiales</taxon>
        <taxon>Oleaceae</taxon>
        <taxon>Oleeae</taxon>
        <taxon>Olea</taxon>
    </lineage>
</organism>